<feature type="compositionally biased region" description="Basic residues" evidence="1">
    <location>
        <begin position="219"/>
        <end position="231"/>
    </location>
</feature>
<dbReference type="Proteomes" id="UP000007110">
    <property type="component" value="Unassembled WGS sequence"/>
</dbReference>
<reference evidence="4" key="1">
    <citation type="submission" date="2015-02" db="EMBL/GenBank/DDBJ databases">
        <title>Genome sequencing for Strongylocentrotus purpuratus.</title>
        <authorList>
            <person name="Murali S."/>
            <person name="Liu Y."/>
            <person name="Vee V."/>
            <person name="English A."/>
            <person name="Wang M."/>
            <person name="Skinner E."/>
            <person name="Han Y."/>
            <person name="Muzny D.M."/>
            <person name="Worley K.C."/>
            <person name="Gibbs R.A."/>
        </authorList>
    </citation>
    <scope>NUCLEOTIDE SEQUENCE</scope>
</reference>
<accession>A0A7M7MXR9</accession>
<dbReference type="InterPro" id="IPR006578">
    <property type="entry name" value="MADF-dom"/>
</dbReference>
<evidence type="ECO:0000313" key="3">
    <source>
        <dbReference type="EnsemblMetazoa" id="XP_030828100"/>
    </source>
</evidence>
<name>A0A7M7MXR9_STRPU</name>
<proteinExistence type="predicted"/>
<protein>
    <recommendedName>
        <fullName evidence="2">MADF domain-containing protein</fullName>
    </recommendedName>
</protein>
<keyword evidence="4" id="KW-1185">Reference proteome</keyword>
<feature type="compositionally biased region" description="Low complexity" evidence="1">
    <location>
        <begin position="202"/>
        <end position="213"/>
    </location>
</feature>
<dbReference type="SMART" id="SM00595">
    <property type="entry name" value="MADF"/>
    <property type="match status" value="1"/>
</dbReference>
<feature type="compositionally biased region" description="Polar residues" evidence="1">
    <location>
        <begin position="235"/>
        <end position="248"/>
    </location>
</feature>
<dbReference type="Pfam" id="PF10545">
    <property type="entry name" value="MADF_DNA_bdg"/>
    <property type="match status" value="1"/>
</dbReference>
<dbReference type="PANTHER" id="PTHR21505">
    <property type="entry name" value="MADF DOMAIN-CONTAINING PROTEIN-RELATED"/>
    <property type="match status" value="1"/>
</dbReference>
<dbReference type="GO" id="GO:0005667">
    <property type="term" value="C:transcription regulator complex"/>
    <property type="evidence" value="ECO:0000318"/>
    <property type="project" value="GO_Central"/>
</dbReference>
<feature type="compositionally biased region" description="Polar residues" evidence="1">
    <location>
        <begin position="167"/>
        <end position="182"/>
    </location>
</feature>
<sequence length="354" mass="40164">MAANQHSHEDSLGWTRQKLVELVETYQNRPCLYDNTSPGYHNREERSRSWIEIADLMGNQEDEIRAKMKSIRTQYARIIQKGQHPKCKTGHTVSSWWLLPNLNFLDDFIIPRKADSESIKENDIAELSLLSQVRDVGRTYKEDSNSLENGDVAEMMYDSMIPDSDFPQPQSTSRNNPGQSNQLEEHVSVRESSPYQSPFTQRISPISISRPSITQYRSARSKVRKPFKKLKRDQTAISLPSGSTSNASKPPDAAEQGNDKLLLKAVLTYAEKTTRDDDEDAVFGRYVGNEMRSVTDLQAKRIAKMRIQKVLFEAQTGWTETSNEGVYHAPRDGTTTQDNFPVGVVCSTNNSRVI</sequence>
<dbReference type="KEGG" id="spu:582147"/>
<feature type="region of interest" description="Disordered" evidence="1">
    <location>
        <begin position="160"/>
        <end position="257"/>
    </location>
</feature>
<dbReference type="OMA" id="WTETSNE"/>
<evidence type="ECO:0000256" key="1">
    <source>
        <dbReference type="SAM" id="MobiDB-lite"/>
    </source>
</evidence>
<dbReference type="GeneID" id="115918276"/>
<dbReference type="KEGG" id="spu:115918276"/>
<dbReference type="PANTHER" id="PTHR21505:SF12">
    <property type="entry name" value="MADF DOMAIN-CONTAINING PROTEIN-RELATED"/>
    <property type="match status" value="1"/>
</dbReference>
<reference evidence="3" key="2">
    <citation type="submission" date="2021-01" db="UniProtKB">
        <authorList>
            <consortium name="EnsemblMetazoa"/>
        </authorList>
    </citation>
    <scope>IDENTIFICATION</scope>
</reference>
<evidence type="ECO:0000259" key="2">
    <source>
        <dbReference type="PROSITE" id="PS51029"/>
    </source>
</evidence>
<dbReference type="EnsemblMetazoa" id="XM_030972240">
    <property type="protein sequence ID" value="XP_030828100"/>
    <property type="gene ID" value="LOC115918276"/>
</dbReference>
<evidence type="ECO:0000313" key="4">
    <source>
        <dbReference type="Proteomes" id="UP000007110"/>
    </source>
</evidence>
<dbReference type="GO" id="GO:0005634">
    <property type="term" value="C:nucleus"/>
    <property type="evidence" value="ECO:0000318"/>
    <property type="project" value="GO_Central"/>
</dbReference>
<dbReference type="OrthoDB" id="8190343at2759"/>
<feature type="compositionally biased region" description="Polar residues" evidence="1">
    <location>
        <begin position="190"/>
        <end position="201"/>
    </location>
</feature>
<dbReference type="GeneID" id="582147"/>
<dbReference type="RefSeq" id="XP_787207.2">
    <property type="nucleotide sequence ID" value="XM_782114.4"/>
</dbReference>
<dbReference type="InParanoid" id="A0A7M7MXR9"/>
<dbReference type="AlphaFoldDB" id="A0A7M7MXR9"/>
<organism evidence="3 4">
    <name type="scientific">Strongylocentrotus purpuratus</name>
    <name type="common">Purple sea urchin</name>
    <dbReference type="NCBI Taxonomy" id="7668"/>
    <lineage>
        <taxon>Eukaryota</taxon>
        <taxon>Metazoa</taxon>
        <taxon>Echinodermata</taxon>
        <taxon>Eleutherozoa</taxon>
        <taxon>Echinozoa</taxon>
        <taxon>Echinoidea</taxon>
        <taxon>Euechinoidea</taxon>
        <taxon>Echinacea</taxon>
        <taxon>Camarodonta</taxon>
        <taxon>Echinidea</taxon>
        <taxon>Strongylocentrotidae</taxon>
        <taxon>Strongylocentrotus</taxon>
    </lineage>
</organism>
<feature type="domain" description="MADF" evidence="2">
    <location>
        <begin position="21"/>
        <end position="110"/>
    </location>
</feature>
<dbReference type="PROSITE" id="PS51029">
    <property type="entry name" value="MADF"/>
    <property type="match status" value="1"/>
</dbReference>
<dbReference type="RefSeq" id="XP_030828100.1">
    <property type="nucleotide sequence ID" value="XM_030972240.1"/>
</dbReference>
<dbReference type="GO" id="GO:0006357">
    <property type="term" value="P:regulation of transcription by RNA polymerase II"/>
    <property type="evidence" value="ECO:0000318"/>
    <property type="project" value="GO_Central"/>
</dbReference>